<reference evidence="1" key="1">
    <citation type="journal article" date="2021" name="New Phytol.">
        <title>Evolutionary innovations through gain and loss of genes in the ectomycorrhizal Boletales.</title>
        <authorList>
            <person name="Wu G."/>
            <person name="Miyauchi S."/>
            <person name="Morin E."/>
            <person name="Kuo A."/>
            <person name="Drula E."/>
            <person name="Varga T."/>
            <person name="Kohler A."/>
            <person name="Feng B."/>
            <person name="Cao Y."/>
            <person name="Lipzen A."/>
            <person name="Daum C."/>
            <person name="Hundley H."/>
            <person name="Pangilinan J."/>
            <person name="Johnson J."/>
            <person name="Barry K."/>
            <person name="LaButti K."/>
            <person name="Ng V."/>
            <person name="Ahrendt S."/>
            <person name="Min B."/>
            <person name="Choi I.G."/>
            <person name="Park H."/>
            <person name="Plett J.M."/>
            <person name="Magnuson J."/>
            <person name="Spatafora J.W."/>
            <person name="Nagy L.G."/>
            <person name="Henrissat B."/>
            <person name="Grigoriev I.V."/>
            <person name="Yang Z.L."/>
            <person name="Xu J."/>
            <person name="Martin F.M."/>
        </authorList>
    </citation>
    <scope>NUCLEOTIDE SEQUENCE</scope>
    <source>
        <strain evidence="1">KUC20120723A-06</strain>
    </source>
</reference>
<feature type="non-terminal residue" evidence="1">
    <location>
        <position position="93"/>
    </location>
</feature>
<evidence type="ECO:0000313" key="2">
    <source>
        <dbReference type="Proteomes" id="UP000790709"/>
    </source>
</evidence>
<proteinExistence type="predicted"/>
<comment type="caution">
    <text evidence="1">The sequence shown here is derived from an EMBL/GenBank/DDBJ whole genome shotgun (WGS) entry which is preliminary data.</text>
</comment>
<protein>
    <submittedName>
        <fullName evidence="1">Uncharacterized protein</fullName>
    </submittedName>
</protein>
<keyword evidence="2" id="KW-1185">Reference proteome</keyword>
<dbReference type="EMBL" id="MU266430">
    <property type="protein sequence ID" value="KAH7924215.1"/>
    <property type="molecule type" value="Genomic_DNA"/>
</dbReference>
<accession>A0ACB8BFR3</accession>
<evidence type="ECO:0000313" key="1">
    <source>
        <dbReference type="EMBL" id="KAH7924215.1"/>
    </source>
</evidence>
<feature type="non-terminal residue" evidence="1">
    <location>
        <position position="1"/>
    </location>
</feature>
<gene>
    <name evidence="1" type="ORF">BV22DRAFT_972841</name>
</gene>
<sequence>SPYLYSPFAQSSTSPSPHGLPHISLPPPAQLLRSDPPAQLYEVAPPHHAPNDSSGIGPCRVDLAPLYSLQRSHPYRRDPVDDKALRMLRPPSA</sequence>
<dbReference type="Proteomes" id="UP000790709">
    <property type="component" value="Unassembled WGS sequence"/>
</dbReference>
<organism evidence="1 2">
    <name type="scientific">Leucogyrophana mollusca</name>
    <dbReference type="NCBI Taxonomy" id="85980"/>
    <lineage>
        <taxon>Eukaryota</taxon>
        <taxon>Fungi</taxon>
        <taxon>Dikarya</taxon>
        <taxon>Basidiomycota</taxon>
        <taxon>Agaricomycotina</taxon>
        <taxon>Agaricomycetes</taxon>
        <taxon>Agaricomycetidae</taxon>
        <taxon>Boletales</taxon>
        <taxon>Boletales incertae sedis</taxon>
        <taxon>Leucogyrophana</taxon>
    </lineage>
</organism>
<name>A0ACB8BFR3_9AGAM</name>